<evidence type="ECO:0000256" key="1">
    <source>
        <dbReference type="ARBA" id="ARBA00005054"/>
    </source>
</evidence>
<evidence type="ECO:0000256" key="7">
    <source>
        <dbReference type="ARBA" id="ARBA00047664"/>
    </source>
</evidence>
<evidence type="ECO:0000256" key="2">
    <source>
        <dbReference type="ARBA" id="ARBA00022563"/>
    </source>
</evidence>
<dbReference type="HOGENOM" id="CLU_038395_1_3_9"/>
<evidence type="ECO:0000259" key="9">
    <source>
        <dbReference type="Pfam" id="PF00551"/>
    </source>
</evidence>
<dbReference type="AlphaFoldDB" id="B5Y720"/>
<dbReference type="InterPro" id="IPR002376">
    <property type="entry name" value="Formyl_transf_N"/>
</dbReference>
<dbReference type="Gene3D" id="3.40.50.170">
    <property type="entry name" value="Formyl transferase, N-terminal domain"/>
    <property type="match status" value="1"/>
</dbReference>
<accession>B5Y720</accession>
<comment type="catalytic activity">
    <reaction evidence="7 8">
        <text>N(1)-(5-phospho-beta-D-ribosyl)glycinamide + (6R)-10-formyltetrahydrofolate = N(2)-formyl-N(1)-(5-phospho-beta-D-ribosyl)glycinamide + (6S)-5,6,7,8-tetrahydrofolate + H(+)</text>
        <dbReference type="Rhea" id="RHEA:15053"/>
        <dbReference type="ChEBI" id="CHEBI:15378"/>
        <dbReference type="ChEBI" id="CHEBI:57453"/>
        <dbReference type="ChEBI" id="CHEBI:143788"/>
        <dbReference type="ChEBI" id="CHEBI:147286"/>
        <dbReference type="ChEBI" id="CHEBI:195366"/>
        <dbReference type="EC" id="2.1.2.2"/>
    </reaction>
</comment>
<dbReference type="RefSeq" id="WP_012544901.1">
    <property type="nucleotide sequence ID" value="NC_011295.1"/>
</dbReference>
<keyword evidence="3 8" id="KW-0808">Transferase</keyword>
<comment type="caution">
    <text evidence="8">Lacks conserved residue(s) required for the propagation of feature annotation.</text>
</comment>
<protein>
    <recommendedName>
        <fullName evidence="8">Phosphoribosylglycinamide formyltransferase</fullName>
        <ecNumber evidence="8">2.1.2.2</ecNumber>
    </recommendedName>
    <alternativeName>
        <fullName evidence="8">5'-phosphoribosylglycinamide transformylase</fullName>
    </alternativeName>
    <alternativeName>
        <fullName evidence="8">GAR transformylase</fullName>
        <shortName evidence="8">GART</shortName>
    </alternativeName>
</protein>
<dbReference type="GO" id="GO:0006730">
    <property type="term" value="P:one-carbon metabolic process"/>
    <property type="evidence" value="ECO:0007669"/>
    <property type="project" value="UniProtKB-KW"/>
</dbReference>
<dbReference type="GO" id="GO:0008864">
    <property type="term" value="F:formyltetrahydrofolate deformylase activity"/>
    <property type="evidence" value="ECO:0007669"/>
    <property type="project" value="InterPro"/>
</dbReference>
<dbReference type="GO" id="GO:0004644">
    <property type="term" value="F:phosphoribosylglycinamide formyltransferase activity"/>
    <property type="evidence" value="ECO:0007669"/>
    <property type="project" value="UniProtKB-UniRule"/>
</dbReference>
<dbReference type="KEGG" id="cpo:COPRO5265_0197"/>
<dbReference type="CDD" id="cd08645">
    <property type="entry name" value="FMT_core_GART"/>
    <property type="match status" value="1"/>
</dbReference>
<dbReference type="InterPro" id="IPR004810">
    <property type="entry name" value="PurU"/>
</dbReference>
<proteinExistence type="inferred from homology"/>
<comment type="function">
    <text evidence="8">Catalyzes the transfer of a formyl group from 10-formyltetrahydrofolate to 5-phospho-ribosyl-glycinamide (GAR), producing 5-phospho-ribosyl-N-formylglycinamide (FGAR) and tetrahydrofolate.</text>
</comment>
<keyword evidence="4 8" id="KW-0658">Purine biosynthesis</keyword>
<dbReference type="SUPFAM" id="SSF53328">
    <property type="entry name" value="Formyltransferase"/>
    <property type="match status" value="1"/>
</dbReference>
<dbReference type="eggNOG" id="COG0299">
    <property type="taxonomic scope" value="Bacteria"/>
</dbReference>
<evidence type="ECO:0000256" key="8">
    <source>
        <dbReference type="HAMAP-Rule" id="MF_01930"/>
    </source>
</evidence>
<gene>
    <name evidence="8 10" type="primary">purN</name>
    <name evidence="10" type="ordered locus">COPRO5265_0197</name>
</gene>
<keyword evidence="5" id="KW-0378">Hydrolase</keyword>
<evidence type="ECO:0000313" key="11">
    <source>
        <dbReference type="Proteomes" id="UP000001732"/>
    </source>
</evidence>
<evidence type="ECO:0000256" key="6">
    <source>
        <dbReference type="ARBA" id="ARBA00038440"/>
    </source>
</evidence>
<sequence length="215" mass="23542">MNIVVLVSGRGTDLQSIIDATQEGWLKVNIQAVISDKEDAYALERAKQHGIPTYVLSKKVLKSEFQEALLNLLTMLSPDLVVLAGFLTILGPQVVERFPQKIINIHPALLPSFCGKGFYGMKVHEAVYESGVKYTGCTVHFVDAGVDAGPIILQEVVKVDDDDTPETIAEKVLEVEHRLLPTAIKLISEGRVVLEGRRVRILPASSEGSEGRNEV</sequence>
<dbReference type="GO" id="GO:0005829">
    <property type="term" value="C:cytosol"/>
    <property type="evidence" value="ECO:0007669"/>
    <property type="project" value="TreeGrafter"/>
</dbReference>
<dbReference type="NCBIfam" id="TIGR00639">
    <property type="entry name" value="PurN"/>
    <property type="match status" value="1"/>
</dbReference>
<organism evidence="10 11">
    <name type="scientific">Coprothermobacter proteolyticus (strain ATCC 35245 / DSM 5265 / OCM 4 / BT)</name>
    <dbReference type="NCBI Taxonomy" id="309798"/>
    <lineage>
        <taxon>Bacteria</taxon>
        <taxon>Pseudomonadati</taxon>
        <taxon>Coprothermobacterota</taxon>
        <taxon>Coprothermobacteria</taxon>
        <taxon>Coprothermobacterales</taxon>
        <taxon>Coprothermobacteraceae</taxon>
        <taxon>Coprothermobacter</taxon>
    </lineage>
</organism>
<dbReference type="InterPro" id="IPR001555">
    <property type="entry name" value="GART_AS"/>
</dbReference>
<feature type="binding site" evidence="8">
    <location>
        <position position="62"/>
    </location>
    <ligand>
        <name>(6R)-10-formyltetrahydrofolate</name>
        <dbReference type="ChEBI" id="CHEBI:195366"/>
    </ligand>
</feature>
<dbReference type="Proteomes" id="UP000001732">
    <property type="component" value="Chromosome"/>
</dbReference>
<dbReference type="GO" id="GO:0006189">
    <property type="term" value="P:'de novo' IMP biosynthetic process"/>
    <property type="evidence" value="ECO:0007669"/>
    <property type="project" value="UniProtKB-UniRule"/>
</dbReference>
<dbReference type="STRING" id="309798.COPRO5265_0197"/>
<dbReference type="InterPro" id="IPR004607">
    <property type="entry name" value="GART"/>
</dbReference>
<reference evidence="11" key="1">
    <citation type="submission" date="2008-08" db="EMBL/GenBank/DDBJ databases">
        <title>The complete genome sequence of Coprothermobacter proteolyticus strain ATCC 5245 / DSM 5265 / BT.</title>
        <authorList>
            <person name="Dodson R.J."/>
            <person name="Durkin A.S."/>
            <person name="Wu M."/>
            <person name="Eisen J."/>
            <person name="Sutton G."/>
        </authorList>
    </citation>
    <scope>NUCLEOTIDE SEQUENCE [LARGE SCALE GENOMIC DNA]</scope>
    <source>
        <strain evidence="11">ATCC 35245 / DSM 5265 / OCM 4 / BT</strain>
    </source>
</reference>
<feature type="active site" description="Proton donor" evidence="8">
    <location>
        <position position="106"/>
    </location>
</feature>
<evidence type="ECO:0000313" key="10">
    <source>
        <dbReference type="EMBL" id="ACI18251.1"/>
    </source>
</evidence>
<dbReference type="PROSITE" id="PS00373">
    <property type="entry name" value="GART"/>
    <property type="match status" value="1"/>
</dbReference>
<evidence type="ECO:0000256" key="5">
    <source>
        <dbReference type="ARBA" id="ARBA00022801"/>
    </source>
</evidence>
<dbReference type="UniPathway" id="UPA00074">
    <property type="reaction ID" value="UER00126"/>
</dbReference>
<dbReference type="EMBL" id="CP001145">
    <property type="protein sequence ID" value="ACI18251.1"/>
    <property type="molecule type" value="Genomic_DNA"/>
</dbReference>
<keyword evidence="11" id="KW-1185">Reference proteome</keyword>
<dbReference type="PRINTS" id="PR01575">
    <property type="entry name" value="FFH4HYDRLASE"/>
</dbReference>
<evidence type="ECO:0000256" key="4">
    <source>
        <dbReference type="ARBA" id="ARBA00022755"/>
    </source>
</evidence>
<comment type="pathway">
    <text evidence="1 8">Purine metabolism; IMP biosynthesis via de novo pathway; N(2)-formyl-N(1)-(5-phospho-D-ribosyl)glycinamide from N(1)-(5-phospho-D-ribosyl)glycinamide (10-formyl THF route): step 1/1.</text>
</comment>
<feature type="domain" description="Formyl transferase N-terminal" evidence="9">
    <location>
        <begin position="1"/>
        <end position="184"/>
    </location>
</feature>
<evidence type="ECO:0000256" key="3">
    <source>
        <dbReference type="ARBA" id="ARBA00022679"/>
    </source>
</evidence>
<dbReference type="OrthoDB" id="9806170at2"/>
<comment type="similarity">
    <text evidence="6 8">Belongs to the GART family.</text>
</comment>
<reference evidence="10 11" key="2">
    <citation type="journal article" date="2014" name="Genome Announc.">
        <title>Complete Genome Sequence of Coprothermobacter proteolyticus DSM 5265.</title>
        <authorList>
            <person name="Alexiev A."/>
            <person name="Coil D.A."/>
            <person name="Badger J.H."/>
            <person name="Enticknap J."/>
            <person name="Ward N."/>
            <person name="Robb F.T."/>
            <person name="Eisen J.A."/>
        </authorList>
    </citation>
    <scope>NUCLEOTIDE SEQUENCE [LARGE SCALE GENOMIC DNA]</scope>
    <source>
        <strain evidence="11">ATCC 35245 / DSM 5265 / OCM 4 / BT</strain>
    </source>
</reference>
<dbReference type="PANTHER" id="PTHR43369">
    <property type="entry name" value="PHOSPHORIBOSYLGLYCINAMIDE FORMYLTRANSFERASE"/>
    <property type="match status" value="1"/>
</dbReference>
<feature type="binding site" evidence="8">
    <location>
        <position position="104"/>
    </location>
    <ligand>
        <name>(6R)-10-formyltetrahydrofolate</name>
        <dbReference type="ChEBI" id="CHEBI:195366"/>
    </ligand>
</feature>
<dbReference type="Pfam" id="PF00551">
    <property type="entry name" value="Formyl_trans_N"/>
    <property type="match status" value="1"/>
</dbReference>
<keyword evidence="2" id="KW-0554">One-carbon metabolism</keyword>
<dbReference type="HAMAP" id="MF_01930">
    <property type="entry name" value="PurN"/>
    <property type="match status" value="1"/>
</dbReference>
<dbReference type="EC" id="2.1.2.2" evidence="8"/>
<dbReference type="PANTHER" id="PTHR43369:SF2">
    <property type="entry name" value="PHOSPHORIBOSYLGLYCINAMIDE FORMYLTRANSFERASE"/>
    <property type="match status" value="1"/>
</dbReference>
<dbReference type="InterPro" id="IPR036477">
    <property type="entry name" value="Formyl_transf_N_sf"/>
</dbReference>
<name>B5Y720_COPPD</name>
<feature type="site" description="Raises pKa of active site His" evidence="8">
    <location>
        <position position="147"/>
    </location>
</feature>